<evidence type="ECO:0000256" key="2">
    <source>
        <dbReference type="SAM" id="SignalP"/>
    </source>
</evidence>
<dbReference type="Proteomes" id="UP000005237">
    <property type="component" value="Unassembled WGS sequence"/>
</dbReference>
<feature type="chain" id="PRO_5035821329" description="Secreted protein" evidence="2">
    <location>
        <begin position="26"/>
        <end position="103"/>
    </location>
</feature>
<evidence type="ECO:0008006" key="5">
    <source>
        <dbReference type="Google" id="ProtNLM"/>
    </source>
</evidence>
<proteinExistence type="predicted"/>
<name>A0A8R1E6W8_CAEJA</name>
<evidence type="ECO:0000313" key="4">
    <source>
        <dbReference type="Proteomes" id="UP000005237"/>
    </source>
</evidence>
<keyword evidence="2" id="KW-0732">Signal</keyword>
<protein>
    <recommendedName>
        <fullName evidence="5">Secreted protein</fullName>
    </recommendedName>
</protein>
<organism evidence="3 4">
    <name type="scientific">Caenorhabditis japonica</name>
    <dbReference type="NCBI Taxonomy" id="281687"/>
    <lineage>
        <taxon>Eukaryota</taxon>
        <taxon>Metazoa</taxon>
        <taxon>Ecdysozoa</taxon>
        <taxon>Nematoda</taxon>
        <taxon>Chromadorea</taxon>
        <taxon>Rhabditida</taxon>
        <taxon>Rhabditina</taxon>
        <taxon>Rhabditomorpha</taxon>
        <taxon>Rhabditoidea</taxon>
        <taxon>Rhabditidae</taxon>
        <taxon>Peloderinae</taxon>
        <taxon>Caenorhabditis</taxon>
    </lineage>
</organism>
<dbReference type="AlphaFoldDB" id="A0A8R1E6W8"/>
<keyword evidence="4" id="KW-1185">Reference proteome</keyword>
<evidence type="ECO:0000256" key="1">
    <source>
        <dbReference type="SAM" id="MobiDB-lite"/>
    </source>
</evidence>
<evidence type="ECO:0000313" key="3">
    <source>
        <dbReference type="EnsemblMetazoa" id="CJA23585.1"/>
    </source>
</evidence>
<accession>A0A8R1E6W8</accession>
<sequence length="103" mass="10965">MRPKAAKRKLALILLSVMLTNSSTSRPEPTPTASDPDPGPPPTTRLSISSPAPTICVVTCDDGTPTSLDLPPSISRAGLRRLSRMLPASTHEQLSRFRLGSMS</sequence>
<reference evidence="3" key="2">
    <citation type="submission" date="2022-06" db="UniProtKB">
        <authorList>
            <consortium name="EnsemblMetazoa"/>
        </authorList>
    </citation>
    <scope>IDENTIFICATION</scope>
    <source>
        <strain evidence="3">DF5081</strain>
    </source>
</reference>
<dbReference type="EnsemblMetazoa" id="CJA23585.1">
    <property type="protein sequence ID" value="CJA23585.1"/>
    <property type="gene ID" value="WBGene00179157"/>
</dbReference>
<feature type="region of interest" description="Disordered" evidence="1">
    <location>
        <begin position="20"/>
        <end position="50"/>
    </location>
</feature>
<reference evidence="4" key="1">
    <citation type="submission" date="2010-08" db="EMBL/GenBank/DDBJ databases">
        <authorList>
            <consortium name="Caenorhabditis japonica Sequencing Consortium"/>
            <person name="Wilson R.K."/>
        </authorList>
    </citation>
    <scope>NUCLEOTIDE SEQUENCE [LARGE SCALE GENOMIC DNA]</scope>
    <source>
        <strain evidence="4">DF5081</strain>
    </source>
</reference>
<feature type="signal peptide" evidence="2">
    <location>
        <begin position="1"/>
        <end position="25"/>
    </location>
</feature>